<evidence type="ECO:0000313" key="3">
    <source>
        <dbReference type="EMBL" id="CAD7699385.1"/>
    </source>
</evidence>
<dbReference type="PANTHER" id="PTHR11319">
    <property type="entry name" value="G PROTEIN-COUPLED RECEPTOR-RELATED"/>
    <property type="match status" value="1"/>
</dbReference>
<feature type="transmembrane region" description="Helical" evidence="2">
    <location>
        <begin position="208"/>
        <end position="225"/>
    </location>
</feature>
<organism evidence="3 4">
    <name type="scientific">Ostreobium quekettii</name>
    <dbReference type="NCBI Taxonomy" id="121088"/>
    <lineage>
        <taxon>Eukaryota</taxon>
        <taxon>Viridiplantae</taxon>
        <taxon>Chlorophyta</taxon>
        <taxon>core chlorophytes</taxon>
        <taxon>Ulvophyceae</taxon>
        <taxon>TCBD clade</taxon>
        <taxon>Bryopsidales</taxon>
        <taxon>Ostreobineae</taxon>
        <taxon>Ostreobiaceae</taxon>
        <taxon>Ostreobium</taxon>
    </lineage>
</organism>
<keyword evidence="2" id="KW-0812">Transmembrane</keyword>
<sequence length="397" mass="43769">FGAGFSNGSEFFSMDCALDASSHPKSIWRNVINLLLPFILKTALILGCVAATLWTAAPGRLLKRRIIVCIYMVLYVSYFDATSRLVRAFSCVRADDEDVQGLPDSTALGHYWTEDTSVECFEGKHLKFVLGIGVPMLLLIPVGLPLWLVAFLRANRNKFSDLEFLGTYGELYNGYKSEHATWEAKVMLRKALLSLVAGWARMGGKLQGVLAVGILLISAFLHMRAQPYSASLAILNRVETLSLAVSIQVYMTGLIQNAPTTKDSAKAAITVMAFVSVLGLVSFLLRILVVDTGNFLDNFLDRNSLLGKAEGATEIDKVRILAEHYWQRFRDGRWRCMGKVTGKAGLAECVRDGNDVGEEQGSPREADQPPPPEEVAAPRRSSVDRITASIRSWWNGC</sequence>
<feature type="non-terminal residue" evidence="3">
    <location>
        <position position="397"/>
    </location>
</feature>
<gene>
    <name evidence="3" type="ORF">OSTQU699_LOCUS4744</name>
</gene>
<dbReference type="AlphaFoldDB" id="A0A8S1IW89"/>
<protein>
    <recommendedName>
        <fullName evidence="5">TRP C-terminal domain-containing protein</fullName>
    </recommendedName>
</protein>
<name>A0A8S1IW89_9CHLO</name>
<feature type="transmembrane region" description="Helical" evidence="2">
    <location>
        <begin position="31"/>
        <end position="54"/>
    </location>
</feature>
<evidence type="ECO:0000313" key="4">
    <source>
        <dbReference type="Proteomes" id="UP000708148"/>
    </source>
</evidence>
<proteinExistence type="predicted"/>
<evidence type="ECO:0000256" key="2">
    <source>
        <dbReference type="SAM" id="Phobius"/>
    </source>
</evidence>
<keyword evidence="2" id="KW-0472">Membrane</keyword>
<reference evidence="3" key="1">
    <citation type="submission" date="2020-12" db="EMBL/GenBank/DDBJ databases">
        <authorList>
            <person name="Iha C."/>
        </authorList>
    </citation>
    <scope>NUCLEOTIDE SEQUENCE</scope>
</reference>
<feature type="transmembrane region" description="Helical" evidence="2">
    <location>
        <begin position="237"/>
        <end position="255"/>
    </location>
</feature>
<dbReference type="EMBL" id="CAJHUC010001009">
    <property type="protein sequence ID" value="CAD7699385.1"/>
    <property type="molecule type" value="Genomic_DNA"/>
</dbReference>
<feature type="transmembrane region" description="Helical" evidence="2">
    <location>
        <begin position="128"/>
        <end position="152"/>
    </location>
</feature>
<dbReference type="Proteomes" id="UP000708148">
    <property type="component" value="Unassembled WGS sequence"/>
</dbReference>
<keyword evidence="4" id="KW-1185">Reference proteome</keyword>
<comment type="caution">
    <text evidence="3">The sequence shown here is derived from an EMBL/GenBank/DDBJ whole genome shotgun (WGS) entry which is preliminary data.</text>
</comment>
<evidence type="ECO:0000256" key="1">
    <source>
        <dbReference type="SAM" id="MobiDB-lite"/>
    </source>
</evidence>
<feature type="transmembrane region" description="Helical" evidence="2">
    <location>
        <begin position="267"/>
        <end position="289"/>
    </location>
</feature>
<feature type="transmembrane region" description="Helical" evidence="2">
    <location>
        <begin position="66"/>
        <end position="86"/>
    </location>
</feature>
<dbReference type="PANTHER" id="PTHR11319:SF35">
    <property type="entry name" value="OUTER MEMBRANE PROTEIN PMPC-RELATED"/>
    <property type="match status" value="1"/>
</dbReference>
<feature type="region of interest" description="Disordered" evidence="1">
    <location>
        <begin position="353"/>
        <end position="383"/>
    </location>
</feature>
<evidence type="ECO:0008006" key="5">
    <source>
        <dbReference type="Google" id="ProtNLM"/>
    </source>
</evidence>
<accession>A0A8S1IW89</accession>
<keyword evidence="2" id="KW-1133">Transmembrane helix</keyword>
<dbReference type="OrthoDB" id="551156at2759"/>